<protein>
    <submittedName>
        <fullName evidence="2">Uncharacterized protein</fullName>
    </submittedName>
</protein>
<feature type="region of interest" description="Disordered" evidence="1">
    <location>
        <begin position="1"/>
        <end position="47"/>
    </location>
</feature>
<dbReference type="AlphaFoldDB" id="A0A1G7L513"/>
<evidence type="ECO:0000313" key="2">
    <source>
        <dbReference type="EMBL" id="SDF44481.1"/>
    </source>
</evidence>
<reference evidence="2 3" key="1">
    <citation type="submission" date="2016-10" db="EMBL/GenBank/DDBJ databases">
        <authorList>
            <person name="de Groot N.N."/>
        </authorList>
    </citation>
    <scope>NUCLEOTIDE SEQUENCE [LARGE SCALE GENOMIC DNA]</scope>
    <source>
        <strain evidence="2 3">R5</strain>
    </source>
</reference>
<evidence type="ECO:0000313" key="3">
    <source>
        <dbReference type="Proteomes" id="UP000199245"/>
    </source>
</evidence>
<evidence type="ECO:0000256" key="1">
    <source>
        <dbReference type="SAM" id="MobiDB-lite"/>
    </source>
</evidence>
<organism evidence="2 3">
    <name type="scientific">Bradyrhizobium brasilense</name>
    <dbReference type="NCBI Taxonomy" id="1419277"/>
    <lineage>
        <taxon>Bacteria</taxon>
        <taxon>Pseudomonadati</taxon>
        <taxon>Pseudomonadota</taxon>
        <taxon>Alphaproteobacteria</taxon>
        <taxon>Hyphomicrobiales</taxon>
        <taxon>Nitrobacteraceae</taxon>
        <taxon>Bradyrhizobium</taxon>
    </lineage>
</organism>
<dbReference type="Proteomes" id="UP000199245">
    <property type="component" value="Unassembled WGS sequence"/>
</dbReference>
<dbReference type="EMBL" id="FMZW01000056">
    <property type="protein sequence ID" value="SDF44481.1"/>
    <property type="molecule type" value="Genomic_DNA"/>
</dbReference>
<accession>A0A1G7L513</accession>
<name>A0A1G7L513_9BRAD</name>
<proteinExistence type="predicted"/>
<dbReference type="RefSeq" id="WP_156436404.1">
    <property type="nucleotide sequence ID" value="NZ_JACMYL010000047.1"/>
</dbReference>
<sequence length="47" mass="5157">MPNDDPSAQRATDQPDQRKERPSPPQHAPQGGPPLSDGLEQLRDSHT</sequence>
<feature type="compositionally biased region" description="Basic and acidic residues" evidence="1">
    <location>
        <begin position="13"/>
        <end position="22"/>
    </location>
</feature>
<gene>
    <name evidence="2" type="ORF">SAMN05216337_105623</name>
</gene>